<keyword evidence="7" id="KW-1185">Reference proteome</keyword>
<dbReference type="Gene3D" id="3.90.76.10">
    <property type="entry name" value="Dipeptide-binding Protein, Domain 1"/>
    <property type="match status" value="1"/>
</dbReference>
<evidence type="ECO:0000313" key="7">
    <source>
        <dbReference type="Proteomes" id="UP000578449"/>
    </source>
</evidence>
<dbReference type="GO" id="GO:0042597">
    <property type="term" value="C:periplasmic space"/>
    <property type="evidence" value="ECO:0007669"/>
    <property type="project" value="UniProtKB-ARBA"/>
</dbReference>
<proteinExistence type="inferred from homology"/>
<dbReference type="PROSITE" id="PS51257">
    <property type="entry name" value="PROKAR_LIPOPROTEIN"/>
    <property type="match status" value="1"/>
</dbReference>
<dbReference type="PANTHER" id="PTHR30290">
    <property type="entry name" value="PERIPLASMIC BINDING COMPONENT OF ABC TRANSPORTER"/>
    <property type="match status" value="1"/>
</dbReference>
<evidence type="ECO:0000259" key="5">
    <source>
        <dbReference type="Pfam" id="PF00496"/>
    </source>
</evidence>
<dbReference type="InterPro" id="IPR000914">
    <property type="entry name" value="SBP_5_dom"/>
</dbReference>
<keyword evidence="3 4" id="KW-0732">Signal</keyword>
<dbReference type="AlphaFoldDB" id="A0A840NYK4"/>
<sequence length="514" mass="55369">MRVLKRAAAAGLVAAALIAGGCAAPSGEGGAGDDTFVVGLSSEYDTLSPVLGFAPDGGSLIYDGLMSRAPDLSLRPALAESAPRVSADGKTVTFRLRQGVRFHDGTPLTSADVKYTYDTLLDEAVASPIRGDFAAIDEVRAPDARTVEFRLRHAYAPFPQRTTLGIVKKDGLKQNIGTGPYRFESWTPGDKIMLSGNADYWGGAPAIDRVVLAFAPDDNVRATRLRAGELDAAVLPPKAAAGFRGERGVTVYDVPSADYRGIMYPLDQPVTGDRAIREAVGLAVDRRAMVDTILAGAGEPAYGPISPRTPWYEPSVERAHDPAAAGRLLDQAGWTLGDDGIRVKDGRRAAFTLMYPAGDSLRKELALAVASDAKKIGIAVEPAGLDWDAIEPRMPKDALIMGYGSPYDPDYVNYEMFHSAFKGQGFFNPGRYDNPKVDELLERGRGSVDEATRKAAYTELQKIVHRDEVWTYLVYLTHVYVIRGAYDGITPGVEAHEHATGGLFRDLHTWKPAG</sequence>
<evidence type="ECO:0000256" key="4">
    <source>
        <dbReference type="SAM" id="SignalP"/>
    </source>
</evidence>
<dbReference type="GO" id="GO:1904680">
    <property type="term" value="F:peptide transmembrane transporter activity"/>
    <property type="evidence" value="ECO:0007669"/>
    <property type="project" value="TreeGrafter"/>
</dbReference>
<dbReference type="CDD" id="cd08518">
    <property type="entry name" value="PBP2_NikA_DppA_OppA_like_19"/>
    <property type="match status" value="1"/>
</dbReference>
<comment type="caution">
    <text evidence="6">The sequence shown here is derived from an EMBL/GenBank/DDBJ whole genome shotgun (WGS) entry which is preliminary data.</text>
</comment>
<organism evidence="6 7">
    <name type="scientific">Thermocatellispora tengchongensis</name>
    <dbReference type="NCBI Taxonomy" id="1073253"/>
    <lineage>
        <taxon>Bacteria</taxon>
        <taxon>Bacillati</taxon>
        <taxon>Actinomycetota</taxon>
        <taxon>Actinomycetes</taxon>
        <taxon>Streptosporangiales</taxon>
        <taxon>Streptosporangiaceae</taxon>
        <taxon>Thermocatellispora</taxon>
    </lineage>
</organism>
<name>A0A840NYK4_9ACTN</name>
<dbReference type="PANTHER" id="PTHR30290:SF9">
    <property type="entry name" value="OLIGOPEPTIDE-BINDING PROTEIN APPA"/>
    <property type="match status" value="1"/>
</dbReference>
<dbReference type="SUPFAM" id="SSF53850">
    <property type="entry name" value="Periplasmic binding protein-like II"/>
    <property type="match status" value="1"/>
</dbReference>
<gene>
    <name evidence="6" type="ORF">HNP84_001562</name>
</gene>
<dbReference type="Proteomes" id="UP000578449">
    <property type="component" value="Unassembled WGS sequence"/>
</dbReference>
<dbReference type="GO" id="GO:0015833">
    <property type="term" value="P:peptide transport"/>
    <property type="evidence" value="ECO:0007669"/>
    <property type="project" value="TreeGrafter"/>
</dbReference>
<dbReference type="Pfam" id="PF00496">
    <property type="entry name" value="SBP_bac_5"/>
    <property type="match status" value="1"/>
</dbReference>
<feature type="signal peptide" evidence="4">
    <location>
        <begin position="1"/>
        <end position="23"/>
    </location>
</feature>
<dbReference type="Gene3D" id="3.10.105.10">
    <property type="entry name" value="Dipeptide-binding Protein, Domain 3"/>
    <property type="match status" value="1"/>
</dbReference>
<evidence type="ECO:0000256" key="1">
    <source>
        <dbReference type="ARBA" id="ARBA00005695"/>
    </source>
</evidence>
<dbReference type="GO" id="GO:0043190">
    <property type="term" value="C:ATP-binding cassette (ABC) transporter complex"/>
    <property type="evidence" value="ECO:0007669"/>
    <property type="project" value="InterPro"/>
</dbReference>
<dbReference type="InterPro" id="IPR030678">
    <property type="entry name" value="Peptide/Ni-bd"/>
</dbReference>
<dbReference type="Gene3D" id="3.40.190.10">
    <property type="entry name" value="Periplasmic binding protein-like II"/>
    <property type="match status" value="1"/>
</dbReference>
<dbReference type="PIRSF" id="PIRSF002741">
    <property type="entry name" value="MppA"/>
    <property type="match status" value="1"/>
</dbReference>
<evidence type="ECO:0000256" key="3">
    <source>
        <dbReference type="ARBA" id="ARBA00022729"/>
    </source>
</evidence>
<evidence type="ECO:0000313" key="6">
    <source>
        <dbReference type="EMBL" id="MBB5131849.1"/>
    </source>
</evidence>
<feature type="domain" description="Solute-binding protein family 5" evidence="5">
    <location>
        <begin position="74"/>
        <end position="419"/>
    </location>
</feature>
<dbReference type="RefSeq" id="WP_185048671.1">
    <property type="nucleotide sequence ID" value="NZ_BAABIX010000009.1"/>
</dbReference>
<accession>A0A840NYK4</accession>
<protein>
    <submittedName>
        <fullName evidence="6">Peptide/nickel transport system substrate-binding protein</fullName>
    </submittedName>
</protein>
<evidence type="ECO:0000256" key="2">
    <source>
        <dbReference type="ARBA" id="ARBA00022448"/>
    </source>
</evidence>
<reference evidence="6 7" key="1">
    <citation type="submission" date="2020-08" db="EMBL/GenBank/DDBJ databases">
        <title>Genomic Encyclopedia of Type Strains, Phase IV (KMG-IV): sequencing the most valuable type-strain genomes for metagenomic binning, comparative biology and taxonomic classification.</title>
        <authorList>
            <person name="Goeker M."/>
        </authorList>
    </citation>
    <scope>NUCLEOTIDE SEQUENCE [LARGE SCALE GENOMIC DNA]</scope>
    <source>
        <strain evidence="6 7">DSM 45615</strain>
    </source>
</reference>
<feature type="chain" id="PRO_5038777765" evidence="4">
    <location>
        <begin position="24"/>
        <end position="514"/>
    </location>
</feature>
<dbReference type="InterPro" id="IPR039424">
    <property type="entry name" value="SBP_5"/>
</dbReference>
<keyword evidence="2" id="KW-0813">Transport</keyword>
<comment type="similarity">
    <text evidence="1">Belongs to the bacterial solute-binding protein 5 family.</text>
</comment>
<dbReference type="EMBL" id="JACHGN010000003">
    <property type="protein sequence ID" value="MBB5131849.1"/>
    <property type="molecule type" value="Genomic_DNA"/>
</dbReference>